<dbReference type="AlphaFoldDB" id="A0A2A6CDI0"/>
<reference evidence="2" key="1">
    <citation type="journal article" date="2008" name="Nat. Genet.">
        <title>The Pristionchus pacificus genome provides a unique perspective on nematode lifestyle and parasitism.</title>
        <authorList>
            <person name="Dieterich C."/>
            <person name="Clifton S.W."/>
            <person name="Schuster L.N."/>
            <person name="Chinwalla A."/>
            <person name="Delehaunty K."/>
            <person name="Dinkelacker I."/>
            <person name="Fulton L."/>
            <person name="Fulton R."/>
            <person name="Godfrey J."/>
            <person name="Minx P."/>
            <person name="Mitreva M."/>
            <person name="Roeseler W."/>
            <person name="Tian H."/>
            <person name="Witte H."/>
            <person name="Yang S.P."/>
            <person name="Wilson R.K."/>
            <person name="Sommer R.J."/>
        </authorList>
    </citation>
    <scope>NUCLEOTIDE SEQUENCE [LARGE SCALE GENOMIC DNA]</scope>
    <source>
        <strain evidence="2">PS312</strain>
    </source>
</reference>
<dbReference type="InterPro" id="IPR052883">
    <property type="entry name" value="Hisactophilin"/>
</dbReference>
<dbReference type="EnsemblMetazoa" id="PPA43133.1">
    <property type="protein sequence ID" value="PPA43133.1"/>
    <property type="gene ID" value="WBGene00281502"/>
</dbReference>
<dbReference type="PANTHER" id="PTHR33351:SF1">
    <property type="entry name" value="IG-LIKE DOMAIN-CONTAINING PROTEIN-RELATED"/>
    <property type="match status" value="1"/>
</dbReference>
<proteinExistence type="predicted"/>
<sequence length="102" mass="12248">MPRGDWGLQQRWTIVQMNDNEVAIKLNRGNYIGQGAFDHAKQRHVADEMEMLTPVKNKDGSWPFKSRGKKYLSSWRSDSKQRDYVDFQKHNKRCEKWTLERY</sequence>
<protein>
    <submittedName>
        <fullName evidence="1">Uncharacterized protein</fullName>
    </submittedName>
</protein>
<dbReference type="SUPFAM" id="SSF50405">
    <property type="entry name" value="Actin-crosslinking proteins"/>
    <property type="match status" value="1"/>
</dbReference>
<dbReference type="GO" id="GO:0015629">
    <property type="term" value="C:actin cytoskeleton"/>
    <property type="evidence" value="ECO:0000318"/>
    <property type="project" value="GO_Central"/>
</dbReference>
<dbReference type="Gene3D" id="2.80.10.50">
    <property type="match status" value="1"/>
</dbReference>
<organism evidence="1 2">
    <name type="scientific">Pristionchus pacificus</name>
    <name type="common">Parasitic nematode worm</name>
    <dbReference type="NCBI Taxonomy" id="54126"/>
    <lineage>
        <taxon>Eukaryota</taxon>
        <taxon>Metazoa</taxon>
        <taxon>Ecdysozoa</taxon>
        <taxon>Nematoda</taxon>
        <taxon>Chromadorea</taxon>
        <taxon>Rhabditida</taxon>
        <taxon>Rhabditina</taxon>
        <taxon>Diplogasteromorpha</taxon>
        <taxon>Diplogasteroidea</taxon>
        <taxon>Neodiplogasteridae</taxon>
        <taxon>Pristionchus</taxon>
    </lineage>
</organism>
<gene>
    <name evidence="1" type="primary">WBGene00281502</name>
</gene>
<dbReference type="InterPro" id="IPR008999">
    <property type="entry name" value="Actin-crosslinking"/>
</dbReference>
<name>A0A2A6CDI0_PRIPA</name>
<accession>A0A8R1UXI2</accession>
<dbReference type="PANTHER" id="PTHR33351">
    <property type="entry name" value="HISACTOPHILIN-1-RELATED"/>
    <property type="match status" value="1"/>
</dbReference>
<evidence type="ECO:0000313" key="1">
    <source>
        <dbReference type="EnsemblMetazoa" id="PPA43133.1"/>
    </source>
</evidence>
<keyword evidence="2" id="KW-1185">Reference proteome</keyword>
<dbReference type="GO" id="GO:0051015">
    <property type="term" value="F:actin filament binding"/>
    <property type="evidence" value="ECO:0000318"/>
    <property type="project" value="GO_Central"/>
</dbReference>
<dbReference type="Proteomes" id="UP000005239">
    <property type="component" value="Unassembled WGS sequence"/>
</dbReference>
<accession>A0A2A6CDI0</accession>
<dbReference type="GO" id="GO:0030041">
    <property type="term" value="P:actin filament polymerization"/>
    <property type="evidence" value="ECO:0000318"/>
    <property type="project" value="GO_Central"/>
</dbReference>
<reference evidence="1" key="2">
    <citation type="submission" date="2022-06" db="UniProtKB">
        <authorList>
            <consortium name="EnsemblMetazoa"/>
        </authorList>
    </citation>
    <scope>IDENTIFICATION</scope>
    <source>
        <strain evidence="1">PS312</strain>
    </source>
</reference>
<evidence type="ECO:0000313" key="2">
    <source>
        <dbReference type="Proteomes" id="UP000005239"/>
    </source>
</evidence>